<dbReference type="EMBL" id="FR824064">
    <property type="protein sequence ID" value="CCA16158.1"/>
    <property type="molecule type" value="Genomic_DNA"/>
</dbReference>
<gene>
    <name evidence="1" type="primary">AlNc14C19G1940</name>
    <name evidence="1" type="ORF">ALNC14_023010</name>
</gene>
<name>F0W4W9_9STRA</name>
<reference evidence="1" key="1">
    <citation type="journal article" date="2011" name="PLoS Biol.">
        <title>Gene gain and loss during evolution of obligate parasitism in the white rust pathogen of Arabidopsis thaliana.</title>
        <authorList>
            <person name="Kemen E."/>
            <person name="Gardiner A."/>
            <person name="Schultz-Larsen T."/>
            <person name="Kemen A.C."/>
            <person name="Balmuth A.L."/>
            <person name="Robert-Seilaniantz A."/>
            <person name="Bailey K."/>
            <person name="Holub E."/>
            <person name="Studholme D.J."/>
            <person name="Maclean D."/>
            <person name="Jones J.D."/>
        </authorList>
    </citation>
    <scope>NUCLEOTIDE SEQUENCE</scope>
</reference>
<proteinExistence type="predicted"/>
<reference evidence="1" key="2">
    <citation type="submission" date="2011-02" db="EMBL/GenBank/DDBJ databases">
        <authorList>
            <person name="MacLean D."/>
        </authorList>
    </citation>
    <scope>NUCLEOTIDE SEQUENCE</scope>
</reference>
<organism evidence="1">
    <name type="scientific">Albugo laibachii Nc14</name>
    <dbReference type="NCBI Taxonomy" id="890382"/>
    <lineage>
        <taxon>Eukaryota</taxon>
        <taxon>Sar</taxon>
        <taxon>Stramenopiles</taxon>
        <taxon>Oomycota</taxon>
        <taxon>Peronosporomycetes</taxon>
        <taxon>Albuginales</taxon>
        <taxon>Albuginaceae</taxon>
        <taxon>Albugo</taxon>
    </lineage>
</organism>
<evidence type="ECO:0000313" key="1">
    <source>
        <dbReference type="EMBL" id="CCA16158.1"/>
    </source>
</evidence>
<protein>
    <submittedName>
        <fullName evidence="1">AlNc14C19G1940 protein</fullName>
    </submittedName>
</protein>
<dbReference type="HOGENOM" id="CLU_1417487_0_0_1"/>
<accession>F0W4W9</accession>
<sequence length="196" mass="22742">MNTRMNVNRSSLSSMDLQHIPGLERILTNIKICEFEMRGLNETQVNNTARLAKGFISINYFRRIKIQSGFTMRAAFFWKGIWTTIRFSDSKDHKYCRNQCEITVSGSIIFFCTRRDRGWCCLSMSVFSVELLPKYHPESSSSRARQVDAELFMSSAQSENKTSGFFGPDERRALYDQMEPLAMPKGEDLLRWNSMN</sequence>
<dbReference type="AlphaFoldDB" id="F0W4W9"/>